<dbReference type="AlphaFoldDB" id="B4LPW1"/>
<dbReference type="STRING" id="7244.B4LPW1"/>
<dbReference type="Pfam" id="PF13358">
    <property type="entry name" value="DDE_3"/>
    <property type="match status" value="1"/>
</dbReference>
<dbReference type="SMR" id="B4LPW1"/>
<reference evidence="3 4" key="1">
    <citation type="journal article" date="2007" name="Nature">
        <title>Evolution of genes and genomes on the Drosophila phylogeny.</title>
        <authorList>
            <consortium name="Drosophila 12 Genomes Consortium"/>
            <person name="Clark A.G."/>
            <person name="Eisen M.B."/>
            <person name="Smith D.R."/>
            <person name="Bergman C.M."/>
            <person name="Oliver B."/>
            <person name="Markow T.A."/>
            <person name="Kaufman T.C."/>
            <person name="Kellis M."/>
            <person name="Gelbart W."/>
            <person name="Iyer V.N."/>
            <person name="Pollard D.A."/>
            <person name="Sackton T.B."/>
            <person name="Larracuente A.M."/>
            <person name="Singh N.D."/>
            <person name="Abad J.P."/>
            <person name="Abt D.N."/>
            <person name="Adryan B."/>
            <person name="Aguade M."/>
            <person name="Akashi H."/>
            <person name="Anderson W.W."/>
            <person name="Aquadro C.F."/>
            <person name="Ardell D.H."/>
            <person name="Arguello R."/>
            <person name="Artieri C.G."/>
            <person name="Barbash D.A."/>
            <person name="Barker D."/>
            <person name="Barsanti P."/>
            <person name="Batterham P."/>
            <person name="Batzoglou S."/>
            <person name="Begun D."/>
            <person name="Bhutkar A."/>
            <person name="Blanco E."/>
            <person name="Bosak S.A."/>
            <person name="Bradley R.K."/>
            <person name="Brand A.D."/>
            <person name="Brent M.R."/>
            <person name="Brooks A.N."/>
            <person name="Brown R.H."/>
            <person name="Butlin R.K."/>
            <person name="Caggese C."/>
            <person name="Calvi B.R."/>
            <person name="Bernardo de Carvalho A."/>
            <person name="Caspi A."/>
            <person name="Castrezana S."/>
            <person name="Celniker S.E."/>
            <person name="Chang J.L."/>
            <person name="Chapple C."/>
            <person name="Chatterji S."/>
            <person name="Chinwalla A."/>
            <person name="Civetta A."/>
            <person name="Clifton S.W."/>
            <person name="Comeron J.M."/>
            <person name="Costello J.C."/>
            <person name="Coyne J.A."/>
            <person name="Daub J."/>
            <person name="David R.G."/>
            <person name="Delcher A.L."/>
            <person name="Delehaunty K."/>
            <person name="Do C.B."/>
            <person name="Ebling H."/>
            <person name="Edwards K."/>
            <person name="Eickbush T."/>
            <person name="Evans J.D."/>
            <person name="Filipski A."/>
            <person name="Findeiss S."/>
            <person name="Freyhult E."/>
            <person name="Fulton L."/>
            <person name="Fulton R."/>
            <person name="Garcia A.C."/>
            <person name="Gardiner A."/>
            <person name="Garfield D.A."/>
            <person name="Garvin B.E."/>
            <person name="Gibson G."/>
            <person name="Gilbert D."/>
            <person name="Gnerre S."/>
            <person name="Godfrey J."/>
            <person name="Good R."/>
            <person name="Gotea V."/>
            <person name="Gravely B."/>
            <person name="Greenberg A.J."/>
            <person name="Griffiths-Jones S."/>
            <person name="Gross S."/>
            <person name="Guigo R."/>
            <person name="Gustafson E.A."/>
            <person name="Haerty W."/>
            <person name="Hahn M.W."/>
            <person name="Halligan D.L."/>
            <person name="Halpern A.L."/>
            <person name="Halter G.M."/>
            <person name="Han M.V."/>
            <person name="Heger A."/>
            <person name="Hillier L."/>
            <person name="Hinrichs A.S."/>
            <person name="Holmes I."/>
            <person name="Hoskins R.A."/>
            <person name="Hubisz M.J."/>
            <person name="Hultmark D."/>
            <person name="Huntley M.A."/>
            <person name="Jaffe D.B."/>
            <person name="Jagadeeshan S."/>
            <person name="Jeck W.R."/>
            <person name="Johnson J."/>
            <person name="Jones C.D."/>
            <person name="Jordan W.C."/>
            <person name="Karpen G.H."/>
            <person name="Kataoka E."/>
            <person name="Keightley P.D."/>
            <person name="Kheradpour P."/>
            <person name="Kirkness E.F."/>
            <person name="Koerich L.B."/>
            <person name="Kristiansen K."/>
            <person name="Kudrna D."/>
            <person name="Kulathinal R.J."/>
            <person name="Kumar S."/>
            <person name="Kwok R."/>
            <person name="Lander E."/>
            <person name="Langley C.H."/>
            <person name="Lapoint R."/>
            <person name="Lazzaro B.P."/>
            <person name="Lee S.J."/>
            <person name="Levesque L."/>
            <person name="Li R."/>
            <person name="Lin C.F."/>
            <person name="Lin M.F."/>
            <person name="Lindblad-Toh K."/>
            <person name="Llopart A."/>
            <person name="Long M."/>
            <person name="Low L."/>
            <person name="Lozovsky E."/>
            <person name="Lu J."/>
            <person name="Luo M."/>
            <person name="Machado C.A."/>
            <person name="Makalowski W."/>
            <person name="Marzo M."/>
            <person name="Matsuda M."/>
            <person name="Matzkin L."/>
            <person name="McAllister B."/>
            <person name="McBride C.S."/>
            <person name="McKernan B."/>
            <person name="McKernan K."/>
            <person name="Mendez-Lago M."/>
            <person name="Minx P."/>
            <person name="Mollenhauer M.U."/>
            <person name="Montooth K."/>
            <person name="Mount S.M."/>
            <person name="Mu X."/>
            <person name="Myers E."/>
            <person name="Negre B."/>
            <person name="Newfeld S."/>
            <person name="Nielsen R."/>
            <person name="Noor M.A."/>
            <person name="O'Grady P."/>
            <person name="Pachter L."/>
            <person name="Papaceit M."/>
            <person name="Parisi M.J."/>
            <person name="Parisi M."/>
            <person name="Parts L."/>
            <person name="Pedersen J.S."/>
            <person name="Pesole G."/>
            <person name="Phillippy A.M."/>
            <person name="Ponting C.P."/>
            <person name="Pop M."/>
            <person name="Porcelli D."/>
            <person name="Powell J.R."/>
            <person name="Prohaska S."/>
            <person name="Pruitt K."/>
            <person name="Puig M."/>
            <person name="Quesneville H."/>
            <person name="Ram K.R."/>
            <person name="Rand D."/>
            <person name="Rasmussen M.D."/>
            <person name="Reed L.K."/>
            <person name="Reenan R."/>
            <person name="Reily A."/>
            <person name="Remington K.A."/>
            <person name="Rieger T.T."/>
            <person name="Ritchie M.G."/>
            <person name="Robin C."/>
            <person name="Rogers Y.H."/>
            <person name="Rohde C."/>
            <person name="Rozas J."/>
            <person name="Rubenfield M.J."/>
            <person name="Ruiz A."/>
            <person name="Russo S."/>
            <person name="Salzberg S.L."/>
            <person name="Sanchez-Gracia A."/>
            <person name="Saranga D.J."/>
            <person name="Sato H."/>
            <person name="Schaeffer S.W."/>
            <person name="Schatz M.C."/>
            <person name="Schlenke T."/>
            <person name="Schwartz R."/>
            <person name="Segarra C."/>
            <person name="Singh R.S."/>
            <person name="Sirot L."/>
            <person name="Sirota M."/>
            <person name="Sisneros N.B."/>
            <person name="Smith C.D."/>
            <person name="Smith T.F."/>
            <person name="Spieth J."/>
            <person name="Stage D.E."/>
            <person name="Stark A."/>
            <person name="Stephan W."/>
            <person name="Strausberg R.L."/>
            <person name="Strempel S."/>
            <person name="Sturgill D."/>
            <person name="Sutton G."/>
            <person name="Sutton G.G."/>
            <person name="Tao W."/>
            <person name="Teichmann S."/>
            <person name="Tobari Y.N."/>
            <person name="Tomimura Y."/>
            <person name="Tsolas J.M."/>
            <person name="Valente V.L."/>
            <person name="Venter E."/>
            <person name="Venter J.C."/>
            <person name="Vicario S."/>
            <person name="Vieira F.G."/>
            <person name="Vilella A.J."/>
            <person name="Villasante A."/>
            <person name="Walenz B."/>
            <person name="Wang J."/>
            <person name="Wasserman M."/>
            <person name="Watts T."/>
            <person name="Wilson D."/>
            <person name="Wilson R.K."/>
            <person name="Wing R.A."/>
            <person name="Wolfner M.F."/>
            <person name="Wong A."/>
            <person name="Wong G.K."/>
            <person name="Wu C.I."/>
            <person name="Wu G."/>
            <person name="Yamamoto D."/>
            <person name="Yang H.P."/>
            <person name="Yang S.P."/>
            <person name="Yorke J.A."/>
            <person name="Yoshida K."/>
            <person name="Zdobnov E."/>
            <person name="Zhang P."/>
            <person name="Zhang Y."/>
            <person name="Zimin A.V."/>
            <person name="Baldwin J."/>
            <person name="Abdouelleil A."/>
            <person name="Abdulkadir J."/>
            <person name="Abebe A."/>
            <person name="Abera B."/>
            <person name="Abreu J."/>
            <person name="Acer S.C."/>
            <person name="Aftuck L."/>
            <person name="Alexander A."/>
            <person name="An P."/>
            <person name="Anderson E."/>
            <person name="Anderson S."/>
            <person name="Arachi H."/>
            <person name="Azer M."/>
            <person name="Bachantsang P."/>
            <person name="Barry A."/>
            <person name="Bayul T."/>
            <person name="Berlin A."/>
            <person name="Bessette D."/>
            <person name="Bloom T."/>
            <person name="Blye J."/>
            <person name="Boguslavskiy L."/>
            <person name="Bonnet C."/>
            <person name="Boukhgalter B."/>
            <person name="Bourzgui I."/>
            <person name="Brown A."/>
            <person name="Cahill P."/>
            <person name="Channer S."/>
            <person name="Cheshatsang Y."/>
            <person name="Chuda L."/>
            <person name="Citroen M."/>
            <person name="Collymore A."/>
            <person name="Cooke P."/>
            <person name="Costello M."/>
            <person name="D'Aco K."/>
            <person name="Daza R."/>
            <person name="De Haan G."/>
            <person name="DeGray S."/>
            <person name="DeMaso C."/>
            <person name="Dhargay N."/>
            <person name="Dooley K."/>
            <person name="Dooley E."/>
            <person name="Doricent M."/>
            <person name="Dorje P."/>
            <person name="Dorjee K."/>
            <person name="Dupes A."/>
            <person name="Elong R."/>
            <person name="Falk J."/>
            <person name="Farina A."/>
            <person name="Faro S."/>
            <person name="Ferguson D."/>
            <person name="Fisher S."/>
            <person name="Foley C.D."/>
            <person name="Franke A."/>
            <person name="Friedrich D."/>
            <person name="Gadbois L."/>
            <person name="Gearin G."/>
            <person name="Gearin C.R."/>
            <person name="Giannoukos G."/>
            <person name="Goode T."/>
            <person name="Graham J."/>
            <person name="Grandbois E."/>
            <person name="Grewal S."/>
            <person name="Gyaltsen K."/>
            <person name="Hafez N."/>
            <person name="Hagos B."/>
            <person name="Hall J."/>
            <person name="Henson C."/>
            <person name="Hollinger A."/>
            <person name="Honan T."/>
            <person name="Huard M.D."/>
            <person name="Hughes L."/>
            <person name="Hurhula B."/>
            <person name="Husby M.E."/>
            <person name="Kamat A."/>
            <person name="Kanga B."/>
            <person name="Kashin S."/>
            <person name="Khazanovich D."/>
            <person name="Kisner P."/>
            <person name="Lance K."/>
            <person name="Lara M."/>
            <person name="Lee W."/>
            <person name="Lennon N."/>
            <person name="Letendre F."/>
            <person name="LeVine R."/>
            <person name="Lipovsky A."/>
            <person name="Liu X."/>
            <person name="Liu J."/>
            <person name="Liu S."/>
            <person name="Lokyitsang T."/>
            <person name="Lokyitsang Y."/>
            <person name="Lubonja R."/>
            <person name="Lui A."/>
            <person name="MacDonald P."/>
            <person name="Magnisalis V."/>
            <person name="Maru K."/>
            <person name="Matthews C."/>
            <person name="McCusker W."/>
            <person name="McDonough S."/>
            <person name="Mehta T."/>
            <person name="Meldrim J."/>
            <person name="Meneus L."/>
            <person name="Mihai O."/>
            <person name="Mihalev A."/>
            <person name="Mihova T."/>
            <person name="Mittelman R."/>
            <person name="Mlenga V."/>
            <person name="Montmayeur A."/>
            <person name="Mulrain L."/>
            <person name="Navidi A."/>
            <person name="Naylor J."/>
            <person name="Negash T."/>
            <person name="Nguyen T."/>
            <person name="Nguyen N."/>
            <person name="Nicol R."/>
            <person name="Norbu C."/>
            <person name="Norbu N."/>
            <person name="Novod N."/>
            <person name="O'Neill B."/>
            <person name="Osman S."/>
            <person name="Markiewicz E."/>
            <person name="Oyono O.L."/>
            <person name="Patti C."/>
            <person name="Phunkhang P."/>
            <person name="Pierre F."/>
            <person name="Priest M."/>
            <person name="Raghuraman S."/>
            <person name="Rege F."/>
            <person name="Reyes R."/>
            <person name="Rise C."/>
            <person name="Rogov P."/>
            <person name="Ross K."/>
            <person name="Ryan E."/>
            <person name="Settipalli S."/>
            <person name="Shea T."/>
            <person name="Sherpa N."/>
            <person name="Shi L."/>
            <person name="Shih D."/>
            <person name="Sparrow T."/>
            <person name="Spaulding J."/>
            <person name="Stalker J."/>
            <person name="Stange-Thomann N."/>
            <person name="Stavropoulos S."/>
            <person name="Stone C."/>
            <person name="Strader C."/>
            <person name="Tesfaye S."/>
            <person name="Thomson T."/>
            <person name="Thoulutsang Y."/>
            <person name="Thoulutsang D."/>
            <person name="Topham K."/>
            <person name="Topping I."/>
            <person name="Tsamla T."/>
            <person name="Vassiliev H."/>
            <person name="Vo A."/>
            <person name="Wangchuk T."/>
            <person name="Wangdi T."/>
            <person name="Weiand M."/>
            <person name="Wilkinson J."/>
            <person name="Wilson A."/>
            <person name="Yadav S."/>
            <person name="Young G."/>
            <person name="Yu Q."/>
            <person name="Zembek L."/>
            <person name="Zhong D."/>
            <person name="Zimmer A."/>
            <person name="Zwirko Z."/>
            <person name="Jaffe D.B."/>
            <person name="Alvarez P."/>
            <person name="Brockman W."/>
            <person name="Butler J."/>
            <person name="Chin C."/>
            <person name="Gnerre S."/>
            <person name="Grabherr M."/>
            <person name="Kleber M."/>
            <person name="Mauceli E."/>
            <person name="MacCallum I."/>
        </authorList>
    </citation>
    <scope>NUCLEOTIDE SEQUENCE [LARGE SCALE GENOMIC DNA]</scope>
    <source>
        <strain evidence="4">Tucson 15010-1051.87</strain>
    </source>
</reference>
<dbReference type="Proteomes" id="UP000008792">
    <property type="component" value="Unassembled WGS sequence"/>
</dbReference>
<accession>B4LPW1</accession>
<evidence type="ECO:0000256" key="1">
    <source>
        <dbReference type="SAM" id="MobiDB-lite"/>
    </source>
</evidence>
<feature type="domain" description="Tc1-like transposase DDE" evidence="2">
    <location>
        <begin position="347"/>
        <end position="498"/>
    </location>
</feature>
<proteinExistence type="predicted"/>
<organism evidence="3 4">
    <name type="scientific">Drosophila virilis</name>
    <name type="common">Fruit fly</name>
    <dbReference type="NCBI Taxonomy" id="7244"/>
    <lineage>
        <taxon>Eukaryota</taxon>
        <taxon>Metazoa</taxon>
        <taxon>Ecdysozoa</taxon>
        <taxon>Arthropoda</taxon>
        <taxon>Hexapoda</taxon>
        <taxon>Insecta</taxon>
        <taxon>Pterygota</taxon>
        <taxon>Neoptera</taxon>
        <taxon>Endopterygota</taxon>
        <taxon>Diptera</taxon>
        <taxon>Brachycera</taxon>
        <taxon>Muscomorpha</taxon>
        <taxon>Ephydroidea</taxon>
        <taxon>Drosophilidae</taxon>
        <taxon>Drosophila</taxon>
    </lineage>
</organism>
<dbReference type="GO" id="GO:0003676">
    <property type="term" value="F:nucleic acid binding"/>
    <property type="evidence" value="ECO:0007669"/>
    <property type="project" value="InterPro"/>
</dbReference>
<dbReference type="OrthoDB" id="9996331at2759"/>
<gene>
    <name evidence="3" type="primary">Dvir\GJ20373</name>
    <name evidence="3" type="ORF">Dvir_GJ20373</name>
</gene>
<feature type="region of interest" description="Disordered" evidence="1">
    <location>
        <begin position="148"/>
        <end position="172"/>
    </location>
</feature>
<feature type="compositionally biased region" description="Low complexity" evidence="1">
    <location>
        <begin position="209"/>
        <end position="221"/>
    </location>
</feature>
<dbReference type="InParanoid" id="B4LPW1"/>
<evidence type="ECO:0000259" key="2">
    <source>
        <dbReference type="Pfam" id="PF13358"/>
    </source>
</evidence>
<dbReference type="InterPro" id="IPR036397">
    <property type="entry name" value="RNaseH_sf"/>
</dbReference>
<dbReference type="KEGG" id="dvi:6625852"/>
<dbReference type="HOGENOM" id="CLU_533482_0_0_1"/>
<dbReference type="OMA" id="GGPIHLE"/>
<evidence type="ECO:0000313" key="4">
    <source>
        <dbReference type="Proteomes" id="UP000008792"/>
    </source>
</evidence>
<name>B4LPW1_DROVI</name>
<dbReference type="eggNOG" id="ENOG502RZ9M">
    <property type="taxonomic scope" value="Eukaryota"/>
</dbReference>
<evidence type="ECO:0000313" key="3">
    <source>
        <dbReference type="EMBL" id="EDW61301.1"/>
    </source>
</evidence>
<keyword evidence="4" id="KW-1185">Reference proteome</keyword>
<dbReference type="InterPro" id="IPR038717">
    <property type="entry name" value="Tc1-like_DDE_dom"/>
</dbReference>
<feature type="compositionally biased region" description="Polar residues" evidence="1">
    <location>
        <begin position="222"/>
        <end position="239"/>
    </location>
</feature>
<dbReference type="Gene3D" id="3.30.420.10">
    <property type="entry name" value="Ribonuclease H-like superfamily/Ribonuclease H"/>
    <property type="match status" value="1"/>
</dbReference>
<dbReference type="PhylomeDB" id="B4LPW1"/>
<feature type="compositionally biased region" description="Low complexity" evidence="1">
    <location>
        <begin position="279"/>
        <end position="310"/>
    </location>
</feature>
<feature type="region of interest" description="Disordered" evidence="1">
    <location>
        <begin position="279"/>
        <end position="311"/>
    </location>
</feature>
<feature type="region of interest" description="Disordered" evidence="1">
    <location>
        <begin position="207"/>
        <end position="247"/>
    </location>
</feature>
<sequence length="537" mass="58399">MKTLVLSPDDLQNFNKFIYDPKSAAQLAASAGAIAAAAHGHPGGVQLVANGTAVPVSAVTTVSGAPAGTVNSANKLMALHYYLNHQGNYVGAQPVNGGSTAAAAHAQQQQQQQLLAQSQTQLKQLQLKQPTIHQHQQHISYHHHHPYYQQQTQQLSHSLPAAHHAQHKVQVQVQVQQQQQQIQASHQQQQQQQQSHLPVHALNQNSNFSAASSSTGGTASSHAPTQQSNGSSVSPTIISHQPRGGVVVGGGGSNSNIAAAANALLRATAAAGAAPILSASSSSSSSASSSSSSGSSASSSSTSGSTSGSANCAKKLKTEPLLSQYNQTERLNFANTYIVWSEEHWRRVIFHDERRFNLDGPDGFSYYFHDLRNYERTLSQRPRGNSVYIYLMICVGGAVHLEVSSAKQRPESCIEAIMRERPNIVSKLGGNTEFVLQDHNWMSHALPTAQELLNAEGLKTQKWPTIAHDLNIMENIWGWLIREVFDGGRKFSRKDDLIFRIKEAWSRLPLDLITNLYSTLPERITELYYTQGVYTNC</sequence>
<protein>
    <recommendedName>
        <fullName evidence="2">Tc1-like transposase DDE domain-containing protein</fullName>
    </recommendedName>
</protein>
<dbReference type="FunCoup" id="B4LPW1">
    <property type="interactions" value="195"/>
</dbReference>
<dbReference type="EMBL" id="CH940648">
    <property type="protein sequence ID" value="EDW61301.1"/>
    <property type="molecule type" value="Genomic_DNA"/>
</dbReference>